<accession>A0A090G3S4</accession>
<evidence type="ECO:0000313" key="2">
    <source>
        <dbReference type="Proteomes" id="UP000046122"/>
    </source>
</evidence>
<protein>
    <submittedName>
        <fullName evidence="1">Uncharacterized protein</fullName>
    </submittedName>
</protein>
<evidence type="ECO:0000313" key="1">
    <source>
        <dbReference type="EMBL" id="CDX51589.1"/>
    </source>
</evidence>
<name>A0A090G3S4_MESPL</name>
<dbReference type="EMBL" id="CCNE01000005">
    <property type="protein sequence ID" value="CDX51589.1"/>
    <property type="molecule type" value="Genomic_DNA"/>
</dbReference>
<gene>
    <name evidence="1" type="ORF">MPL3365_130546</name>
</gene>
<dbReference type="AlphaFoldDB" id="A0A090G3S4"/>
<proteinExistence type="predicted"/>
<dbReference type="Proteomes" id="UP000046122">
    <property type="component" value="Unassembled WGS sequence"/>
</dbReference>
<sequence>MSSSSPLCMMWFRKVSIVSRKVQSSNSVPASLLNLNDFFGALLNGAYETLTVIQVKKPVQLWDSICKAKRLFKISYRARRFGIVP</sequence>
<organism evidence="1 2">
    <name type="scientific">Mesorhizobium plurifarium</name>
    <dbReference type="NCBI Taxonomy" id="69974"/>
    <lineage>
        <taxon>Bacteria</taxon>
        <taxon>Pseudomonadati</taxon>
        <taxon>Pseudomonadota</taxon>
        <taxon>Alphaproteobacteria</taxon>
        <taxon>Hyphomicrobiales</taxon>
        <taxon>Phyllobacteriaceae</taxon>
        <taxon>Mesorhizobium</taxon>
    </lineage>
</organism>
<reference evidence="1 2" key="1">
    <citation type="submission" date="2014-08" db="EMBL/GenBank/DDBJ databases">
        <authorList>
            <person name="Moulin Lionel"/>
        </authorList>
    </citation>
    <scope>NUCLEOTIDE SEQUENCE [LARGE SCALE GENOMIC DNA]</scope>
</reference>